<proteinExistence type="predicted"/>
<dbReference type="Gene3D" id="3.40.91.50">
    <property type="match status" value="1"/>
</dbReference>
<name>A0ABZ2TMD4_9BACT</name>
<keyword evidence="2" id="KW-1185">Reference proteome</keyword>
<accession>A0ABZ2TMD4</accession>
<dbReference type="EMBL" id="CP088155">
    <property type="protein sequence ID" value="WYM97562.1"/>
    <property type="molecule type" value="Genomic_DNA"/>
</dbReference>
<reference evidence="1" key="1">
    <citation type="submission" date="2021-11" db="EMBL/GenBank/DDBJ databases">
        <title>The first genome sequence of unculturable Mycoplasma faucium obtained by de novo assembly of metagenomic reads.</title>
        <authorList>
            <person name="Sabat A.J."/>
            <person name="Bathoorn E."/>
            <person name="Akkerboom V."/>
            <person name="Friedrich A.W."/>
        </authorList>
    </citation>
    <scope>NUCLEOTIDE SEQUENCE [LARGE SCALE GENOMIC DNA]</scope>
    <source>
        <strain evidence="1">UMCG-MFM1</strain>
    </source>
</reference>
<evidence type="ECO:0000313" key="2">
    <source>
        <dbReference type="Proteomes" id="UP001622612"/>
    </source>
</evidence>
<sequence length="507" mass="62106">MKYKEFNKIGGTEIRAKVQTITYFKILMWFSEYRNSNQNSFDKEKCNEAFIEWTKNEEIYNYSDKDNINRFLMIIQNLKKWGIVDKENNIINDREENEEIESYLFKNIANNYKPFFKMVDFIWKMKNQGNNNINYKRLYYAFLVWEENENYENLYLKGDEWIINEIIKNEKKEINLKNELCSNFRKPPKFKTTYENIFNKYNNNEQQSINMNDFENNFWIDNDDYISKFIEIRKKYNRNNLKSELIIKKLRNMTRDEFLDKFQEIKLKNLLEKEYFDLFSRWMCEFSFIDNKKDLVINYEILNYDQNNDKYVLEKTNSILEFPYTYENICKYLNSINEQKFEFKRTDLNLNEIPNSAIAEYFVNLYMGYKLKIKANDFKKYCKTVLNKKLYPIYTAPGKQADFQYENYDTKEVYIVETTIHNNQNALTKNELEPTARHFYSFINNNIELAKFKKHFYMVSYFDEKDINSNDWMRLSFEWIFTGIAKYFNDDVNELLKIINFTKLTRL</sequence>
<gene>
    <name evidence="1" type="ORF">LQ356_01515</name>
</gene>
<evidence type="ECO:0000313" key="1">
    <source>
        <dbReference type="EMBL" id="WYM97562.1"/>
    </source>
</evidence>
<protein>
    <submittedName>
        <fullName evidence="1">Uncharacterized protein</fullName>
    </submittedName>
</protein>
<dbReference type="RefSeq" id="WP_405312086.1">
    <property type="nucleotide sequence ID" value="NZ_CP088155.1"/>
</dbReference>
<dbReference type="Proteomes" id="UP001622612">
    <property type="component" value="Chromosome"/>
</dbReference>
<organism evidence="1 2">
    <name type="scientific">Metamycoplasma faucium</name>
    <dbReference type="NCBI Taxonomy" id="56142"/>
    <lineage>
        <taxon>Bacteria</taxon>
        <taxon>Bacillati</taxon>
        <taxon>Mycoplasmatota</taxon>
        <taxon>Mycoplasmoidales</taxon>
        <taxon>Metamycoplasmataceae</taxon>
        <taxon>Metamycoplasma</taxon>
    </lineage>
</organism>